<reference evidence="2" key="2">
    <citation type="submission" date="2021-05" db="UniProtKB">
        <authorList>
            <consortium name="EnsemblPlants"/>
        </authorList>
    </citation>
    <scope>IDENTIFICATION</scope>
    <source>
        <strain evidence="2">subsp. malaccensis</strain>
    </source>
</reference>
<name>A0A804J173_MUSAM</name>
<organism evidence="2 3">
    <name type="scientific">Musa acuminata subsp. malaccensis</name>
    <name type="common">Wild banana</name>
    <name type="synonym">Musa malaccensis</name>
    <dbReference type="NCBI Taxonomy" id="214687"/>
    <lineage>
        <taxon>Eukaryota</taxon>
        <taxon>Viridiplantae</taxon>
        <taxon>Streptophyta</taxon>
        <taxon>Embryophyta</taxon>
        <taxon>Tracheophyta</taxon>
        <taxon>Spermatophyta</taxon>
        <taxon>Magnoliopsida</taxon>
        <taxon>Liliopsida</taxon>
        <taxon>Zingiberales</taxon>
        <taxon>Musaceae</taxon>
        <taxon>Musa</taxon>
    </lineage>
</organism>
<reference evidence="1" key="1">
    <citation type="submission" date="2021-03" db="EMBL/GenBank/DDBJ databases">
        <authorList>
            <consortium name="Genoscope - CEA"/>
            <person name="William W."/>
        </authorList>
    </citation>
    <scope>NUCLEOTIDE SEQUENCE</scope>
    <source>
        <strain evidence="1">Doubled-haploid Pahang</strain>
    </source>
</reference>
<protein>
    <submittedName>
        <fullName evidence="1">(wild Malaysian banana) hypothetical protein</fullName>
    </submittedName>
</protein>
<dbReference type="InParanoid" id="A0A804J173"/>
<sequence length="35" mass="3895">MLEGRLKKVNGIVKEKPSLFSFSLHDGCHMIGANH</sequence>
<gene>
    <name evidence="1" type="ORF">GSMUA_257660.1</name>
</gene>
<proteinExistence type="predicted"/>
<dbReference type="EMBL" id="HG996470">
    <property type="protein sequence ID" value="CAG1837589.1"/>
    <property type="molecule type" value="Genomic_DNA"/>
</dbReference>
<dbReference type="Gramene" id="Ma05_t05310.1">
    <property type="protein sequence ID" value="Ma05_p05310.1"/>
    <property type="gene ID" value="Ma05_g05310"/>
</dbReference>
<accession>A0A804J173</accession>
<evidence type="ECO:0000313" key="2">
    <source>
        <dbReference type="EnsemblPlants" id="Ma05_p05310.1"/>
    </source>
</evidence>
<dbReference type="EnsemblPlants" id="Ma05_t05310.1">
    <property type="protein sequence ID" value="Ma05_p05310.1"/>
    <property type="gene ID" value="Ma05_g05310"/>
</dbReference>
<dbReference type="Proteomes" id="UP000012960">
    <property type="component" value="Unplaced"/>
</dbReference>
<evidence type="ECO:0000313" key="3">
    <source>
        <dbReference type="Proteomes" id="UP000012960"/>
    </source>
</evidence>
<evidence type="ECO:0000313" key="1">
    <source>
        <dbReference type="EMBL" id="CAG1837589.1"/>
    </source>
</evidence>
<keyword evidence="3" id="KW-1185">Reference proteome</keyword>
<dbReference type="AlphaFoldDB" id="A0A804J173"/>